<reference evidence="1 2" key="1">
    <citation type="submission" date="2023-09" db="EMBL/GenBank/DDBJ databases">
        <authorList>
            <person name="Wang M."/>
        </authorList>
    </citation>
    <scope>NUCLEOTIDE SEQUENCE [LARGE SCALE GENOMIC DNA]</scope>
    <source>
        <strain evidence="1">GT-2023</strain>
        <tissue evidence="1">Liver</tissue>
    </source>
</reference>
<dbReference type="EMBL" id="JAYMGO010000003">
    <property type="protein sequence ID" value="KAL1279291.1"/>
    <property type="molecule type" value="Genomic_DNA"/>
</dbReference>
<proteinExistence type="predicted"/>
<dbReference type="Proteomes" id="UP001558613">
    <property type="component" value="Unassembled WGS sequence"/>
</dbReference>
<sequence>MRKTCYSDCARHMLSVTETWISKNPKETRQKSDVSVMEMDLKYDVKPKVKVKLCSTRRDVKITTRPETLPAMSVISSSPDDPVIRIVLMGRNASGKSSSGIILLGKNG</sequence>
<evidence type="ECO:0000313" key="1">
    <source>
        <dbReference type="EMBL" id="KAL1279291.1"/>
    </source>
</evidence>
<comment type="caution">
    <text evidence="1">The sequence shown here is derived from an EMBL/GenBank/DDBJ whole genome shotgun (WGS) entry which is preliminary data.</text>
</comment>
<name>A0ABR3NRR6_9TELE</name>
<organism evidence="1 2">
    <name type="scientific">Cirrhinus molitorella</name>
    <name type="common">mud carp</name>
    <dbReference type="NCBI Taxonomy" id="172907"/>
    <lineage>
        <taxon>Eukaryota</taxon>
        <taxon>Metazoa</taxon>
        <taxon>Chordata</taxon>
        <taxon>Craniata</taxon>
        <taxon>Vertebrata</taxon>
        <taxon>Euteleostomi</taxon>
        <taxon>Actinopterygii</taxon>
        <taxon>Neopterygii</taxon>
        <taxon>Teleostei</taxon>
        <taxon>Ostariophysi</taxon>
        <taxon>Cypriniformes</taxon>
        <taxon>Cyprinidae</taxon>
        <taxon>Labeoninae</taxon>
        <taxon>Labeonini</taxon>
        <taxon>Cirrhinus</taxon>
    </lineage>
</organism>
<evidence type="ECO:0000313" key="2">
    <source>
        <dbReference type="Proteomes" id="UP001558613"/>
    </source>
</evidence>
<accession>A0ABR3NRR6</accession>
<gene>
    <name evidence="1" type="ORF">QQF64_025964</name>
</gene>
<keyword evidence="2" id="KW-1185">Reference proteome</keyword>
<protein>
    <submittedName>
        <fullName evidence="1">Uncharacterized protein</fullName>
    </submittedName>
</protein>